<name>A0A5E4NSQ6_9HEMI</name>
<keyword evidence="3" id="KW-1185">Reference proteome</keyword>
<proteinExistence type="predicted"/>
<gene>
    <name evidence="2" type="ORF">CINCED_3A000854</name>
</gene>
<evidence type="ECO:0000313" key="3">
    <source>
        <dbReference type="Proteomes" id="UP000325440"/>
    </source>
</evidence>
<feature type="chain" id="PRO_5023105491" evidence="1">
    <location>
        <begin position="23"/>
        <end position="873"/>
    </location>
</feature>
<organism evidence="2 3">
    <name type="scientific">Cinara cedri</name>
    <dbReference type="NCBI Taxonomy" id="506608"/>
    <lineage>
        <taxon>Eukaryota</taxon>
        <taxon>Metazoa</taxon>
        <taxon>Ecdysozoa</taxon>
        <taxon>Arthropoda</taxon>
        <taxon>Hexapoda</taxon>
        <taxon>Insecta</taxon>
        <taxon>Pterygota</taxon>
        <taxon>Neoptera</taxon>
        <taxon>Paraneoptera</taxon>
        <taxon>Hemiptera</taxon>
        <taxon>Sternorrhyncha</taxon>
        <taxon>Aphidomorpha</taxon>
        <taxon>Aphidoidea</taxon>
        <taxon>Aphididae</taxon>
        <taxon>Lachninae</taxon>
        <taxon>Cinara</taxon>
    </lineage>
</organism>
<dbReference type="EMBL" id="CABPRJ010002421">
    <property type="protein sequence ID" value="VVC45935.1"/>
    <property type="molecule type" value="Genomic_DNA"/>
</dbReference>
<accession>A0A5E4NSQ6</accession>
<dbReference type="Proteomes" id="UP000325440">
    <property type="component" value="Unassembled WGS sequence"/>
</dbReference>
<reference evidence="2 3" key="1">
    <citation type="submission" date="2019-08" db="EMBL/GenBank/DDBJ databases">
        <authorList>
            <person name="Alioto T."/>
            <person name="Alioto T."/>
            <person name="Gomez Garrido J."/>
        </authorList>
    </citation>
    <scope>NUCLEOTIDE SEQUENCE [LARGE SCALE GENOMIC DNA]</scope>
</reference>
<evidence type="ECO:0000313" key="2">
    <source>
        <dbReference type="EMBL" id="VVC45935.1"/>
    </source>
</evidence>
<sequence length="873" mass="103557">MFFRNHLFHIIVFLLYFLNIYAKLTTDNSLRTLNRWVSFTEPLVTWHTLNTCDNLIRHNTSIDSRKNNSLKIEHLTNTMNDRVRNLTCTYAYYAQRHLEELYTIVDNDLLIDEIIITVSTINSSYLNIALKMLTTISDVGYDPPEWMFKIIPFLQKDWMENLHEDLAVLLNTLIVFNSNYNCNVPKLKPTEKRNINIMLSFDSENEEILTIDLIKEIYSLNTMTEDDFLKKYKIPECITKKYFPYKFSSQQIPGKHSNSSRICGTYLYSQLKGIAENVQNNILDSYYILDKNKSILPFKNYRDFHRPRFIKPSNLNEIDMKMSQEIETNSETKQIFKFKSLINSVVFNTIWYPLGMDKLVELNKQLTNVNNSTKLDRSFLSRLKYTKNSIMDKLHMLYLHYALVHLNQALLFLQYIQLTPGKKRNYDYSQYLIQLYYDISLMTIATFTNNNYYPAEWMVHLVLYCMEENHDIKQTDIIDKKINLSIYNIKSLISLLEEVNSKINPMKLKPPYFDIEGMQFDNNNRTDKLYINLLREYKLLEVQDFIMMPHVDVLYSNLVEVAYLLEFNSKHLSYTNYEKFAPLKWLFKERHLNKNLVNIFYWESVEKESLSNSKYPADDKIWNIFRMQFLYSISLGIKNFKNRPYDPEKIIDKSILVHSYIINLLQLNLLRGILIILSQCHNINQFYIAKKTDSKNNHFLFSYNLSCGFSLKLTQSIQKLLEYTELNTDPLFIQLLEEIKLFPKIYNDVSKSYSKINEIANNPDRITSFTNFLKLGMKKLNEISISMRLEGNDPIIPFSTNTHTMKNINDNLAANVPFLHRSELYIKDLQNIIIRFNNVYKNDFHIHNLLVKSLGHYRPRQISLGYNDENIHF</sequence>
<evidence type="ECO:0000256" key="1">
    <source>
        <dbReference type="SAM" id="SignalP"/>
    </source>
</evidence>
<keyword evidence="1" id="KW-0732">Signal</keyword>
<feature type="signal peptide" evidence="1">
    <location>
        <begin position="1"/>
        <end position="22"/>
    </location>
</feature>
<dbReference type="AlphaFoldDB" id="A0A5E4NSQ6"/>
<dbReference type="OrthoDB" id="10657921at2759"/>
<protein>
    <submittedName>
        <fullName evidence="2">Uncharacterized protein</fullName>
    </submittedName>
</protein>